<dbReference type="Proteomes" id="UP001415857">
    <property type="component" value="Unassembled WGS sequence"/>
</dbReference>
<dbReference type="Gene3D" id="3.40.630.30">
    <property type="match status" value="1"/>
</dbReference>
<feature type="domain" description="Pre-nudix hydrolase" evidence="2">
    <location>
        <begin position="26"/>
        <end position="63"/>
    </location>
</feature>
<gene>
    <name evidence="3" type="ORF">L1049_024528</name>
</gene>
<protein>
    <recommendedName>
        <fullName evidence="2">Pre-nudix hydrolase domain-containing protein</fullName>
    </recommendedName>
</protein>
<feature type="region of interest" description="Disordered" evidence="1">
    <location>
        <begin position="61"/>
        <end position="90"/>
    </location>
</feature>
<name>A0AAP0WZP6_LIQFO</name>
<proteinExistence type="predicted"/>
<dbReference type="Pfam" id="PF18290">
    <property type="entry name" value="Nudix_hydro"/>
    <property type="match status" value="1"/>
</dbReference>
<organism evidence="3 4">
    <name type="scientific">Liquidambar formosana</name>
    <name type="common">Formosan gum</name>
    <dbReference type="NCBI Taxonomy" id="63359"/>
    <lineage>
        <taxon>Eukaryota</taxon>
        <taxon>Viridiplantae</taxon>
        <taxon>Streptophyta</taxon>
        <taxon>Embryophyta</taxon>
        <taxon>Tracheophyta</taxon>
        <taxon>Spermatophyta</taxon>
        <taxon>Magnoliopsida</taxon>
        <taxon>eudicotyledons</taxon>
        <taxon>Gunneridae</taxon>
        <taxon>Pentapetalae</taxon>
        <taxon>Saxifragales</taxon>
        <taxon>Altingiaceae</taxon>
        <taxon>Liquidambar</taxon>
    </lineage>
</organism>
<dbReference type="EMBL" id="JBBPBK010000005">
    <property type="protein sequence ID" value="KAK9285337.1"/>
    <property type="molecule type" value="Genomic_DNA"/>
</dbReference>
<dbReference type="InterPro" id="IPR040618">
    <property type="entry name" value="Pre-Nudix"/>
</dbReference>
<evidence type="ECO:0000256" key="1">
    <source>
        <dbReference type="SAM" id="MobiDB-lite"/>
    </source>
</evidence>
<comment type="caution">
    <text evidence="3">The sequence shown here is derived from an EMBL/GenBank/DDBJ whole genome shotgun (WGS) entry which is preliminary data.</text>
</comment>
<evidence type="ECO:0000259" key="2">
    <source>
        <dbReference type="Pfam" id="PF18290"/>
    </source>
</evidence>
<evidence type="ECO:0000313" key="3">
    <source>
        <dbReference type="EMBL" id="KAK9285337.1"/>
    </source>
</evidence>
<accession>A0AAP0WZP6</accession>
<reference evidence="3 4" key="1">
    <citation type="journal article" date="2024" name="Plant J.">
        <title>Genome sequences and population genomics reveal climatic adaptation and genomic divergence between two closely related sweetgum species.</title>
        <authorList>
            <person name="Xu W.Q."/>
            <person name="Ren C.Q."/>
            <person name="Zhang X.Y."/>
            <person name="Comes H.P."/>
            <person name="Liu X.H."/>
            <person name="Li Y.G."/>
            <person name="Kettle C.J."/>
            <person name="Jalonen R."/>
            <person name="Gaisberger H."/>
            <person name="Ma Y.Z."/>
            <person name="Qiu Y.X."/>
        </authorList>
    </citation>
    <scope>NUCLEOTIDE SEQUENCE [LARGE SCALE GENOMIC DNA]</scope>
    <source>
        <strain evidence="3">Hangzhou</strain>
    </source>
</reference>
<evidence type="ECO:0000313" key="4">
    <source>
        <dbReference type="Proteomes" id="UP001415857"/>
    </source>
</evidence>
<dbReference type="AlphaFoldDB" id="A0AAP0WZP6"/>
<keyword evidence="4" id="KW-1185">Reference proteome</keyword>
<sequence>MAYSPNSLLAVKQDVPEIKQNELPNAKDDGYGGVRVQMKDPMDSKVFASLLKASLSKWRQQNEDYGPNEGSVEMYGSGDREEYGPLTNEL</sequence>